<dbReference type="OrthoDB" id="432528at2759"/>
<feature type="signal peptide" evidence="4">
    <location>
        <begin position="1"/>
        <end position="20"/>
    </location>
</feature>
<evidence type="ECO:0000256" key="1">
    <source>
        <dbReference type="ARBA" id="ARBA00022441"/>
    </source>
</evidence>
<feature type="chain" id="PRO_5040880664" evidence="4">
    <location>
        <begin position="21"/>
        <end position="403"/>
    </location>
</feature>
<evidence type="ECO:0000256" key="3">
    <source>
        <dbReference type="SAM" id="Phobius"/>
    </source>
</evidence>
<dbReference type="SUPFAM" id="SSF117281">
    <property type="entry name" value="Kelch motif"/>
    <property type="match status" value="2"/>
</dbReference>
<reference evidence="5" key="1">
    <citation type="submission" date="2022-08" db="EMBL/GenBank/DDBJ databases">
        <authorList>
            <person name="Kallberg Y."/>
            <person name="Tangrot J."/>
            <person name="Rosling A."/>
        </authorList>
    </citation>
    <scope>NUCLEOTIDE SEQUENCE</scope>
    <source>
        <strain evidence="5">Wild A</strain>
    </source>
</reference>
<evidence type="ECO:0000256" key="4">
    <source>
        <dbReference type="SAM" id="SignalP"/>
    </source>
</evidence>
<keyword evidence="6" id="KW-1185">Reference proteome</keyword>
<sequence>MFRYNILLIFLLQLITLVNSYKLIGRSLHTANYINDKIYFLGGETDTASYTNDFFYLDVSAPFTLNSLPIVDLTRNVQIAKLQRASSTVCGPNKDTIFLFGGWIDIDESAASLVYTFNISVPQWTNTNIRGPQPNRRVASSVVCDDKDARMYIFGGTNNEGYKNDFDILDTDQITWSLGNRINIPPPMDLATANLLSDGKIVYLGGYSNGQLISMSKIYLYDTINDEWLRMITMDTPPNGRAWHSAVLTHDGRIIVYGGVPVSSYDKLSVLDTTVQPFRWSIPEIIFTPSSAPYMGHTATLVGNLMIVAFGLIDKGSAPDVYSNQILMLDISDKYDYKWVMNFTPNTTVPDPVPAPSPAPDSSHKALFISFAVIIIVIIICSLYYYIYYVRYANARDRVPLLS</sequence>
<keyword evidence="3" id="KW-0472">Membrane</keyword>
<evidence type="ECO:0000256" key="2">
    <source>
        <dbReference type="ARBA" id="ARBA00022737"/>
    </source>
</evidence>
<keyword evidence="1" id="KW-0880">Kelch repeat</keyword>
<keyword evidence="3" id="KW-1133">Transmembrane helix</keyword>
<protein>
    <submittedName>
        <fullName evidence="5">1759_t:CDS:1</fullName>
    </submittedName>
</protein>
<dbReference type="Proteomes" id="UP001153678">
    <property type="component" value="Unassembled WGS sequence"/>
</dbReference>
<comment type="caution">
    <text evidence="5">The sequence shown here is derived from an EMBL/GenBank/DDBJ whole genome shotgun (WGS) entry which is preliminary data.</text>
</comment>
<dbReference type="EMBL" id="CAMKVN010003825">
    <property type="protein sequence ID" value="CAI2185698.1"/>
    <property type="molecule type" value="Genomic_DNA"/>
</dbReference>
<evidence type="ECO:0000313" key="6">
    <source>
        <dbReference type="Proteomes" id="UP001153678"/>
    </source>
</evidence>
<accession>A0A9W4T0B0</accession>
<dbReference type="InterPro" id="IPR015915">
    <property type="entry name" value="Kelch-typ_b-propeller"/>
</dbReference>
<keyword evidence="4" id="KW-0732">Signal</keyword>
<organism evidence="5 6">
    <name type="scientific">Funneliformis geosporum</name>
    <dbReference type="NCBI Taxonomy" id="1117311"/>
    <lineage>
        <taxon>Eukaryota</taxon>
        <taxon>Fungi</taxon>
        <taxon>Fungi incertae sedis</taxon>
        <taxon>Mucoromycota</taxon>
        <taxon>Glomeromycotina</taxon>
        <taxon>Glomeromycetes</taxon>
        <taxon>Glomerales</taxon>
        <taxon>Glomeraceae</taxon>
        <taxon>Funneliformis</taxon>
    </lineage>
</organism>
<keyword evidence="2" id="KW-0677">Repeat</keyword>
<name>A0A9W4T0B0_9GLOM</name>
<dbReference type="PANTHER" id="PTHR46093:SF18">
    <property type="entry name" value="FIBRONECTIN TYPE-III DOMAIN-CONTAINING PROTEIN"/>
    <property type="match status" value="1"/>
</dbReference>
<dbReference type="AlphaFoldDB" id="A0A9W4T0B0"/>
<feature type="transmembrane region" description="Helical" evidence="3">
    <location>
        <begin position="366"/>
        <end position="388"/>
    </location>
</feature>
<evidence type="ECO:0000313" key="5">
    <source>
        <dbReference type="EMBL" id="CAI2185698.1"/>
    </source>
</evidence>
<keyword evidence="3" id="KW-0812">Transmembrane</keyword>
<dbReference type="Pfam" id="PF24681">
    <property type="entry name" value="Kelch_KLHDC2_KLHL20_DRC7"/>
    <property type="match status" value="1"/>
</dbReference>
<proteinExistence type="predicted"/>
<dbReference type="Gene3D" id="2.120.10.80">
    <property type="entry name" value="Kelch-type beta propeller"/>
    <property type="match status" value="2"/>
</dbReference>
<gene>
    <name evidence="5" type="ORF">FWILDA_LOCUS12208</name>
</gene>
<dbReference type="PANTHER" id="PTHR46093">
    <property type="entry name" value="ACYL-COA-BINDING DOMAIN-CONTAINING PROTEIN 5"/>
    <property type="match status" value="1"/>
</dbReference>